<name>A0A165CJ34_EXIGL</name>
<feature type="compositionally biased region" description="Low complexity" evidence="1">
    <location>
        <begin position="67"/>
        <end position="78"/>
    </location>
</feature>
<organism evidence="2 3">
    <name type="scientific">Exidia glandulosa HHB12029</name>
    <dbReference type="NCBI Taxonomy" id="1314781"/>
    <lineage>
        <taxon>Eukaryota</taxon>
        <taxon>Fungi</taxon>
        <taxon>Dikarya</taxon>
        <taxon>Basidiomycota</taxon>
        <taxon>Agaricomycotina</taxon>
        <taxon>Agaricomycetes</taxon>
        <taxon>Auriculariales</taxon>
        <taxon>Exidiaceae</taxon>
        <taxon>Exidia</taxon>
    </lineage>
</organism>
<feature type="region of interest" description="Disordered" evidence="1">
    <location>
        <begin position="1"/>
        <end position="117"/>
    </location>
</feature>
<dbReference type="InParanoid" id="A0A165CJ34"/>
<protein>
    <submittedName>
        <fullName evidence="2">Uncharacterized protein</fullName>
    </submittedName>
</protein>
<dbReference type="EMBL" id="KV426316">
    <property type="protein sequence ID" value="KZV82558.1"/>
    <property type="molecule type" value="Genomic_DNA"/>
</dbReference>
<proteinExistence type="predicted"/>
<evidence type="ECO:0000313" key="2">
    <source>
        <dbReference type="EMBL" id="KZV82558.1"/>
    </source>
</evidence>
<feature type="compositionally biased region" description="Low complexity" evidence="1">
    <location>
        <begin position="107"/>
        <end position="117"/>
    </location>
</feature>
<evidence type="ECO:0000256" key="1">
    <source>
        <dbReference type="SAM" id="MobiDB-lite"/>
    </source>
</evidence>
<feature type="compositionally biased region" description="Pro residues" evidence="1">
    <location>
        <begin position="20"/>
        <end position="39"/>
    </location>
</feature>
<gene>
    <name evidence="2" type="ORF">EXIGLDRAFT_778426</name>
</gene>
<dbReference type="AlphaFoldDB" id="A0A165CJ34"/>
<sequence length="117" mass="11719">MSSAAAAPKTDRDLGKWARPEPPTPPPPPPAAAAPPPKPAAASQPRNPDLIPWTRGVARPPPPAPGAGPSSAGRPPSAFNAAAGPSYMQRPPTQPQTGKCGPDLCPTTSYATSSATS</sequence>
<dbReference type="Proteomes" id="UP000077266">
    <property type="component" value="Unassembled WGS sequence"/>
</dbReference>
<accession>A0A165CJ34</accession>
<reference evidence="2 3" key="1">
    <citation type="journal article" date="2016" name="Mol. Biol. Evol.">
        <title>Comparative Genomics of Early-Diverging Mushroom-Forming Fungi Provides Insights into the Origins of Lignocellulose Decay Capabilities.</title>
        <authorList>
            <person name="Nagy L.G."/>
            <person name="Riley R."/>
            <person name="Tritt A."/>
            <person name="Adam C."/>
            <person name="Daum C."/>
            <person name="Floudas D."/>
            <person name="Sun H."/>
            <person name="Yadav J.S."/>
            <person name="Pangilinan J."/>
            <person name="Larsson K.H."/>
            <person name="Matsuura K."/>
            <person name="Barry K."/>
            <person name="Labutti K."/>
            <person name="Kuo R."/>
            <person name="Ohm R.A."/>
            <person name="Bhattacharya S.S."/>
            <person name="Shirouzu T."/>
            <person name="Yoshinaga Y."/>
            <person name="Martin F.M."/>
            <person name="Grigoriev I.V."/>
            <person name="Hibbett D.S."/>
        </authorList>
    </citation>
    <scope>NUCLEOTIDE SEQUENCE [LARGE SCALE GENOMIC DNA]</scope>
    <source>
        <strain evidence="2 3">HHB12029</strain>
    </source>
</reference>
<feature type="compositionally biased region" description="Basic and acidic residues" evidence="1">
    <location>
        <begin position="9"/>
        <end position="19"/>
    </location>
</feature>
<evidence type="ECO:0000313" key="3">
    <source>
        <dbReference type="Proteomes" id="UP000077266"/>
    </source>
</evidence>
<keyword evidence="3" id="KW-1185">Reference proteome</keyword>